<dbReference type="Pfam" id="PF00083">
    <property type="entry name" value="Sugar_tr"/>
    <property type="match status" value="1"/>
</dbReference>
<evidence type="ECO:0000256" key="2">
    <source>
        <dbReference type="ARBA" id="ARBA00010992"/>
    </source>
</evidence>
<dbReference type="AlphaFoldDB" id="A0A6A6CXP8"/>
<evidence type="ECO:0000256" key="8">
    <source>
        <dbReference type="SAM" id="Phobius"/>
    </source>
</evidence>
<evidence type="ECO:0000256" key="5">
    <source>
        <dbReference type="ARBA" id="ARBA00022989"/>
    </source>
</evidence>
<dbReference type="InterPro" id="IPR036259">
    <property type="entry name" value="MFS_trans_sf"/>
</dbReference>
<feature type="transmembrane region" description="Helical" evidence="8">
    <location>
        <begin position="105"/>
        <end position="127"/>
    </location>
</feature>
<feature type="transmembrane region" description="Helical" evidence="8">
    <location>
        <begin position="79"/>
        <end position="99"/>
    </location>
</feature>
<dbReference type="InterPro" id="IPR005828">
    <property type="entry name" value="MFS_sugar_transport-like"/>
</dbReference>
<feature type="transmembrane region" description="Helical" evidence="8">
    <location>
        <begin position="401"/>
        <end position="419"/>
    </location>
</feature>
<feature type="transmembrane region" description="Helical" evidence="8">
    <location>
        <begin position="319"/>
        <end position="339"/>
    </location>
</feature>
<dbReference type="PANTHER" id="PTHR48022:SF20">
    <property type="entry name" value="MAJOR FACILITATOR SUPERFAMILY (MFS) PROFILE DOMAIN-CONTAINING PROTEIN-RELATED"/>
    <property type="match status" value="1"/>
</dbReference>
<dbReference type="GO" id="GO:0005351">
    <property type="term" value="F:carbohydrate:proton symporter activity"/>
    <property type="evidence" value="ECO:0007669"/>
    <property type="project" value="TreeGrafter"/>
</dbReference>
<comment type="similarity">
    <text evidence="2 7">Belongs to the major facilitator superfamily. Sugar transporter (TC 2.A.1.1) family.</text>
</comment>
<keyword evidence="4 8" id="KW-0812">Transmembrane</keyword>
<organism evidence="10 11">
    <name type="scientific">Zasmidium cellare ATCC 36951</name>
    <dbReference type="NCBI Taxonomy" id="1080233"/>
    <lineage>
        <taxon>Eukaryota</taxon>
        <taxon>Fungi</taxon>
        <taxon>Dikarya</taxon>
        <taxon>Ascomycota</taxon>
        <taxon>Pezizomycotina</taxon>
        <taxon>Dothideomycetes</taxon>
        <taxon>Dothideomycetidae</taxon>
        <taxon>Mycosphaerellales</taxon>
        <taxon>Mycosphaerellaceae</taxon>
        <taxon>Zasmidium</taxon>
    </lineage>
</organism>
<dbReference type="InterPro" id="IPR003663">
    <property type="entry name" value="Sugar/inositol_transpt"/>
</dbReference>
<feature type="transmembrane region" description="Helical" evidence="8">
    <location>
        <begin position="52"/>
        <end position="72"/>
    </location>
</feature>
<feature type="transmembrane region" description="Helical" evidence="8">
    <location>
        <begin position="254"/>
        <end position="279"/>
    </location>
</feature>
<dbReference type="PROSITE" id="PS50850">
    <property type="entry name" value="MFS"/>
    <property type="match status" value="1"/>
</dbReference>
<keyword evidence="11" id="KW-1185">Reference proteome</keyword>
<dbReference type="Proteomes" id="UP000799537">
    <property type="component" value="Unassembled WGS sequence"/>
</dbReference>
<dbReference type="Gene3D" id="1.20.1250.20">
    <property type="entry name" value="MFS general substrate transporter like domains"/>
    <property type="match status" value="1"/>
</dbReference>
<gene>
    <name evidence="10" type="ORF">M409DRAFT_63994</name>
</gene>
<feature type="transmembrane region" description="Helical" evidence="8">
    <location>
        <begin position="359"/>
        <end position="380"/>
    </location>
</feature>
<dbReference type="EMBL" id="ML993584">
    <property type="protein sequence ID" value="KAF2170998.1"/>
    <property type="molecule type" value="Genomic_DNA"/>
</dbReference>
<dbReference type="InterPro" id="IPR005829">
    <property type="entry name" value="Sugar_transporter_CS"/>
</dbReference>
<dbReference type="PANTHER" id="PTHR48022">
    <property type="entry name" value="PLASTIDIC GLUCOSE TRANSPORTER 4"/>
    <property type="match status" value="1"/>
</dbReference>
<feature type="transmembrane region" description="Helical" evidence="8">
    <location>
        <begin position="139"/>
        <end position="161"/>
    </location>
</feature>
<evidence type="ECO:0000313" key="10">
    <source>
        <dbReference type="EMBL" id="KAF2170998.1"/>
    </source>
</evidence>
<dbReference type="OrthoDB" id="5399138at2759"/>
<keyword evidence="5 8" id="KW-1133">Transmembrane helix</keyword>
<evidence type="ECO:0000256" key="4">
    <source>
        <dbReference type="ARBA" id="ARBA00022692"/>
    </source>
</evidence>
<keyword evidence="6 8" id="KW-0472">Membrane</keyword>
<dbReference type="NCBIfam" id="TIGR00879">
    <property type="entry name" value="SP"/>
    <property type="match status" value="1"/>
</dbReference>
<keyword evidence="3 7" id="KW-0813">Transport</keyword>
<accession>A0A6A6CXP8</accession>
<sequence length="469" mass="50883">MELIELRALAIGAHVSLAGFLYGLDIGSIGPITEMQQFRDSIAHLSSNQQGIYVACILLASSLSSLLSGHVADAISRKYGILTSAILSLVGTAISASAPNFAALIVGRLITGFGLGQAIAVTTVYLVEIAPKNIRGVTTCMLQTYVVIGVTVGYFVCFGSRNLEGSMAWRTPFILQACFAVILAAGMVLLPFSPRWLCQKGRFEKARQVLLKMRRWTAVESEMEEMQAGVTTHGDGEATKWVEMFHRRYIGRTLLGIFIMSFQQLTGMDVVLYYAPIVFAQAGFSSSKSGFLASGVSGIIMLAATIPAQIWIDRWGRRMPLIIGGVLMSVCFIINGAIYASFGKKVEGGVQMESKAGQWVVVVMIYAFVANFSWSWAVVGKIYSVEIIPTRLRAKVSAVELLANWMVNFAITLVAPLFLRASPSGPYFLFGGTTLFAALVCIRIPETNGRSLETIESDSFTSHQQSEVA</sequence>
<protein>
    <recommendedName>
        <fullName evidence="9">Major facilitator superfamily (MFS) profile domain-containing protein</fullName>
    </recommendedName>
</protein>
<dbReference type="PROSITE" id="PS00217">
    <property type="entry name" value="SUGAR_TRANSPORT_2"/>
    <property type="match status" value="1"/>
</dbReference>
<evidence type="ECO:0000259" key="9">
    <source>
        <dbReference type="PROSITE" id="PS50850"/>
    </source>
</evidence>
<feature type="domain" description="Major facilitator superfamily (MFS) profile" evidence="9">
    <location>
        <begin position="11"/>
        <end position="449"/>
    </location>
</feature>
<dbReference type="FunFam" id="1.20.1250.20:FF:000134">
    <property type="entry name" value="MFS sugar transporter protein"/>
    <property type="match status" value="1"/>
</dbReference>
<proteinExistence type="inferred from homology"/>
<evidence type="ECO:0000256" key="7">
    <source>
        <dbReference type="RuleBase" id="RU003346"/>
    </source>
</evidence>
<dbReference type="GO" id="GO:0016020">
    <property type="term" value="C:membrane"/>
    <property type="evidence" value="ECO:0007669"/>
    <property type="project" value="UniProtKB-SubCell"/>
</dbReference>
<comment type="subcellular location">
    <subcellularLocation>
        <location evidence="1">Membrane</location>
        <topology evidence="1">Multi-pass membrane protein</topology>
    </subcellularLocation>
</comment>
<feature type="transmembrane region" description="Helical" evidence="8">
    <location>
        <begin position="291"/>
        <end position="312"/>
    </location>
</feature>
<dbReference type="GeneID" id="54569142"/>
<reference evidence="10" key="1">
    <citation type="journal article" date="2020" name="Stud. Mycol.">
        <title>101 Dothideomycetes genomes: a test case for predicting lifestyles and emergence of pathogens.</title>
        <authorList>
            <person name="Haridas S."/>
            <person name="Albert R."/>
            <person name="Binder M."/>
            <person name="Bloem J."/>
            <person name="Labutti K."/>
            <person name="Salamov A."/>
            <person name="Andreopoulos B."/>
            <person name="Baker S."/>
            <person name="Barry K."/>
            <person name="Bills G."/>
            <person name="Bluhm B."/>
            <person name="Cannon C."/>
            <person name="Castanera R."/>
            <person name="Culley D."/>
            <person name="Daum C."/>
            <person name="Ezra D."/>
            <person name="Gonzalez J."/>
            <person name="Henrissat B."/>
            <person name="Kuo A."/>
            <person name="Liang C."/>
            <person name="Lipzen A."/>
            <person name="Lutzoni F."/>
            <person name="Magnuson J."/>
            <person name="Mondo S."/>
            <person name="Nolan M."/>
            <person name="Ohm R."/>
            <person name="Pangilinan J."/>
            <person name="Park H.-J."/>
            <person name="Ramirez L."/>
            <person name="Alfaro M."/>
            <person name="Sun H."/>
            <person name="Tritt A."/>
            <person name="Yoshinaga Y."/>
            <person name="Zwiers L.-H."/>
            <person name="Turgeon B."/>
            <person name="Goodwin S."/>
            <person name="Spatafora J."/>
            <person name="Crous P."/>
            <person name="Grigoriev I."/>
        </authorList>
    </citation>
    <scope>NUCLEOTIDE SEQUENCE</scope>
    <source>
        <strain evidence="10">ATCC 36951</strain>
    </source>
</reference>
<dbReference type="SUPFAM" id="SSF103473">
    <property type="entry name" value="MFS general substrate transporter"/>
    <property type="match status" value="1"/>
</dbReference>
<evidence type="ECO:0000256" key="6">
    <source>
        <dbReference type="ARBA" id="ARBA00023136"/>
    </source>
</evidence>
<feature type="transmembrane region" description="Helical" evidence="8">
    <location>
        <begin position="173"/>
        <end position="192"/>
    </location>
</feature>
<feature type="transmembrane region" description="Helical" evidence="8">
    <location>
        <begin position="12"/>
        <end position="32"/>
    </location>
</feature>
<dbReference type="RefSeq" id="XP_033671887.1">
    <property type="nucleotide sequence ID" value="XM_033815870.1"/>
</dbReference>
<dbReference type="InterPro" id="IPR050360">
    <property type="entry name" value="MFS_Sugar_Transporters"/>
</dbReference>
<evidence type="ECO:0000256" key="3">
    <source>
        <dbReference type="ARBA" id="ARBA00022448"/>
    </source>
</evidence>
<evidence type="ECO:0000313" key="11">
    <source>
        <dbReference type="Proteomes" id="UP000799537"/>
    </source>
</evidence>
<dbReference type="InterPro" id="IPR020846">
    <property type="entry name" value="MFS_dom"/>
</dbReference>
<evidence type="ECO:0000256" key="1">
    <source>
        <dbReference type="ARBA" id="ARBA00004141"/>
    </source>
</evidence>
<dbReference type="PRINTS" id="PR00171">
    <property type="entry name" value="SUGRTRNSPORT"/>
</dbReference>
<feature type="transmembrane region" description="Helical" evidence="8">
    <location>
        <begin position="425"/>
        <end position="442"/>
    </location>
</feature>
<name>A0A6A6CXP8_ZASCE</name>